<keyword evidence="11" id="KW-0106">Calcium</keyword>
<dbReference type="InterPro" id="IPR002048">
    <property type="entry name" value="EF_hand_dom"/>
</dbReference>
<evidence type="ECO:0000256" key="17">
    <source>
        <dbReference type="ARBA" id="ARBA00038164"/>
    </source>
</evidence>
<dbReference type="InterPro" id="IPR052490">
    <property type="entry name" value="CHP3"/>
</dbReference>
<dbReference type="SUPFAM" id="SSF47473">
    <property type="entry name" value="EF-hand"/>
    <property type="match status" value="1"/>
</dbReference>
<keyword evidence="15" id="KW-0966">Cell projection</keyword>
<evidence type="ECO:0000256" key="16">
    <source>
        <dbReference type="ARBA" id="ARBA00023288"/>
    </source>
</evidence>
<evidence type="ECO:0000256" key="5">
    <source>
        <dbReference type="ARBA" id="ARBA00004635"/>
    </source>
</evidence>
<evidence type="ECO:0000313" key="21">
    <source>
        <dbReference type="Ensembl" id="ENSEEEP00000019602.2"/>
    </source>
</evidence>
<evidence type="ECO:0000256" key="14">
    <source>
        <dbReference type="ARBA" id="ARBA00023242"/>
    </source>
</evidence>
<gene>
    <name evidence="21" type="primary">tesca</name>
</gene>
<evidence type="ECO:0000256" key="9">
    <source>
        <dbReference type="ARBA" id="ARBA00022723"/>
    </source>
</evidence>
<feature type="domain" description="EF-hand" evidence="20">
    <location>
        <begin position="81"/>
        <end position="116"/>
    </location>
</feature>
<dbReference type="PROSITE" id="PS00018">
    <property type="entry name" value="EF_HAND_1"/>
    <property type="match status" value="1"/>
</dbReference>
<evidence type="ECO:0000256" key="2">
    <source>
        <dbReference type="ARBA" id="ARBA00004496"/>
    </source>
</evidence>
<keyword evidence="9" id="KW-0479">Metal-binding</keyword>
<dbReference type="SMART" id="SM00054">
    <property type="entry name" value="EFh"/>
    <property type="match status" value="1"/>
</dbReference>
<evidence type="ECO:0000256" key="10">
    <source>
        <dbReference type="ARBA" id="ARBA00022782"/>
    </source>
</evidence>
<dbReference type="GO" id="GO:0032587">
    <property type="term" value="C:ruffle membrane"/>
    <property type="evidence" value="ECO:0007669"/>
    <property type="project" value="UniProtKB-SubCell"/>
</dbReference>
<dbReference type="PANTHER" id="PTHR46823">
    <property type="entry name" value="CALCINEURIN B HOMOLOGOUS PROTEIN 3"/>
    <property type="match status" value="1"/>
</dbReference>
<dbReference type="GO" id="GO:0005509">
    <property type="term" value="F:calcium ion binding"/>
    <property type="evidence" value="ECO:0007669"/>
    <property type="project" value="InterPro"/>
</dbReference>
<dbReference type="Pfam" id="PF13405">
    <property type="entry name" value="EF-hand_6"/>
    <property type="match status" value="1"/>
</dbReference>
<evidence type="ECO:0000256" key="18">
    <source>
        <dbReference type="ARBA" id="ARBA00041032"/>
    </source>
</evidence>
<dbReference type="Gene3D" id="1.10.238.10">
    <property type="entry name" value="EF-hand"/>
    <property type="match status" value="1"/>
</dbReference>
<reference evidence="21" key="5">
    <citation type="submission" date="2025-09" db="UniProtKB">
        <authorList>
            <consortium name="Ensembl"/>
        </authorList>
    </citation>
    <scope>IDENTIFICATION</scope>
</reference>
<evidence type="ECO:0000256" key="6">
    <source>
        <dbReference type="ARBA" id="ARBA00022475"/>
    </source>
</evidence>
<evidence type="ECO:0000256" key="8">
    <source>
        <dbReference type="ARBA" id="ARBA00022707"/>
    </source>
</evidence>
<dbReference type="AlphaFoldDB" id="A0A4W4F4Y6"/>
<keyword evidence="12" id="KW-0649">Protein kinase inhibitor</keyword>
<evidence type="ECO:0000256" key="1">
    <source>
        <dbReference type="ARBA" id="ARBA00004123"/>
    </source>
</evidence>
<keyword evidence="14" id="KW-0539">Nucleus</keyword>
<evidence type="ECO:0000256" key="13">
    <source>
        <dbReference type="ARBA" id="ARBA00023136"/>
    </source>
</evidence>
<evidence type="ECO:0000256" key="3">
    <source>
        <dbReference type="ARBA" id="ARBA00004510"/>
    </source>
</evidence>
<dbReference type="Proteomes" id="UP000314983">
    <property type="component" value="Chromosome 9"/>
</dbReference>
<dbReference type="GO" id="GO:0030154">
    <property type="term" value="P:cell differentiation"/>
    <property type="evidence" value="ECO:0007669"/>
    <property type="project" value="UniProtKB-KW"/>
</dbReference>
<comment type="similarity">
    <text evidence="17">Belongs to the calcineurin regulatory subunit family. CHP subfamily.</text>
</comment>
<dbReference type="InterPro" id="IPR011992">
    <property type="entry name" value="EF-hand-dom_pair"/>
</dbReference>
<keyword evidence="16" id="KW-0449">Lipoprotein</keyword>
<organism evidence="21 22">
    <name type="scientific">Electrophorus electricus</name>
    <name type="common">Electric eel</name>
    <name type="synonym">Gymnotus electricus</name>
    <dbReference type="NCBI Taxonomy" id="8005"/>
    <lineage>
        <taxon>Eukaryota</taxon>
        <taxon>Metazoa</taxon>
        <taxon>Chordata</taxon>
        <taxon>Craniata</taxon>
        <taxon>Vertebrata</taxon>
        <taxon>Euteleostomi</taxon>
        <taxon>Actinopterygii</taxon>
        <taxon>Neopterygii</taxon>
        <taxon>Teleostei</taxon>
        <taxon>Ostariophysi</taxon>
        <taxon>Gymnotiformes</taxon>
        <taxon>Gymnotoidei</taxon>
        <taxon>Gymnotidae</taxon>
        <taxon>Electrophorus</taxon>
    </lineage>
</organism>
<reference evidence="21" key="4">
    <citation type="submission" date="2025-08" db="UniProtKB">
        <authorList>
            <consortium name="Ensembl"/>
        </authorList>
    </citation>
    <scope>IDENTIFICATION</scope>
</reference>
<reference evidence="22" key="1">
    <citation type="journal article" date="2014" name="Science">
        <title>Nonhuman genetics. Genomic basis for the convergent evolution of electric organs.</title>
        <authorList>
            <person name="Gallant J.R."/>
            <person name="Traeger L.L."/>
            <person name="Volkening J.D."/>
            <person name="Moffett H."/>
            <person name="Chen P.H."/>
            <person name="Novina C.D."/>
            <person name="Phillips G.N.Jr."/>
            <person name="Anand R."/>
            <person name="Wells G.B."/>
            <person name="Pinch M."/>
            <person name="Guth R."/>
            <person name="Unguez G.A."/>
            <person name="Albert J.S."/>
            <person name="Zakon H.H."/>
            <person name="Samanta M.P."/>
            <person name="Sussman M.R."/>
        </authorList>
    </citation>
    <scope>NUCLEOTIDE SEQUENCE [LARGE SCALE GENOMIC DNA]</scope>
</reference>
<dbReference type="GO" id="GO:0004860">
    <property type="term" value="F:protein kinase inhibitor activity"/>
    <property type="evidence" value="ECO:0007669"/>
    <property type="project" value="UniProtKB-KW"/>
</dbReference>
<protein>
    <recommendedName>
        <fullName evidence="18">Calcineurin B homologous protein 3</fullName>
    </recommendedName>
    <alternativeName>
        <fullName evidence="19">Tescalcin</fullName>
    </alternativeName>
</protein>
<dbReference type="GO" id="GO:0005634">
    <property type="term" value="C:nucleus"/>
    <property type="evidence" value="ECO:0007669"/>
    <property type="project" value="UniProtKB-SubCell"/>
</dbReference>
<evidence type="ECO:0000256" key="4">
    <source>
        <dbReference type="ARBA" id="ARBA00004632"/>
    </source>
</evidence>
<keyword evidence="6" id="KW-1003">Cell membrane</keyword>
<dbReference type="OMA" id="DTANLRC"/>
<proteinExistence type="inferred from homology"/>
<dbReference type="GO" id="GO:0005737">
    <property type="term" value="C:cytoplasm"/>
    <property type="evidence" value="ECO:0007669"/>
    <property type="project" value="UniProtKB-SubCell"/>
</dbReference>
<evidence type="ECO:0000256" key="11">
    <source>
        <dbReference type="ARBA" id="ARBA00022837"/>
    </source>
</evidence>
<evidence type="ECO:0000256" key="12">
    <source>
        <dbReference type="ARBA" id="ARBA00023013"/>
    </source>
</evidence>
<keyword evidence="8" id="KW-0519">Myristate</keyword>
<dbReference type="STRING" id="8005.ENSEEEP00000019602"/>
<dbReference type="GeneTree" id="ENSGT00940000155845"/>
<evidence type="ECO:0000313" key="22">
    <source>
        <dbReference type="Proteomes" id="UP000314983"/>
    </source>
</evidence>
<evidence type="ECO:0000256" key="7">
    <source>
        <dbReference type="ARBA" id="ARBA00022490"/>
    </source>
</evidence>
<dbReference type="PROSITE" id="PS50222">
    <property type="entry name" value="EF_HAND_2"/>
    <property type="match status" value="1"/>
</dbReference>
<evidence type="ECO:0000259" key="20">
    <source>
        <dbReference type="PROSITE" id="PS50222"/>
    </source>
</evidence>
<dbReference type="Ensembl" id="ENSEEET00000019817.2">
    <property type="protein sequence ID" value="ENSEEEP00000019602.2"/>
    <property type="gene ID" value="ENSEEEG00000009603.2"/>
</dbReference>
<reference evidence="21" key="3">
    <citation type="submission" date="2020-05" db="EMBL/GenBank/DDBJ databases">
        <title>Electrophorus electricus (electric eel) genome, fEleEle1, primary haplotype.</title>
        <authorList>
            <person name="Myers G."/>
            <person name="Meyer A."/>
            <person name="Fedrigo O."/>
            <person name="Formenti G."/>
            <person name="Rhie A."/>
            <person name="Tracey A."/>
            <person name="Sims Y."/>
            <person name="Jarvis E.D."/>
        </authorList>
    </citation>
    <scope>NUCLEOTIDE SEQUENCE [LARGE SCALE GENOMIC DNA]</scope>
</reference>
<reference evidence="22" key="2">
    <citation type="journal article" date="2017" name="Sci. Adv.">
        <title>A tail of two voltages: Proteomic comparison of the three electric organs of the electric eel.</title>
        <authorList>
            <person name="Traeger L.L."/>
            <person name="Sabat G."/>
            <person name="Barrett-Wilt G.A."/>
            <person name="Wells G.B."/>
            <person name="Sussman M.R."/>
        </authorList>
    </citation>
    <scope>NUCLEOTIDE SEQUENCE [LARGE SCALE GENOMIC DNA]</scope>
</reference>
<evidence type="ECO:0000256" key="15">
    <source>
        <dbReference type="ARBA" id="ARBA00023273"/>
    </source>
</evidence>
<comment type="subcellular location">
    <subcellularLocation>
        <location evidence="3">Cell projection</location>
        <location evidence="3">Lamellipodium</location>
    </subcellularLocation>
    <subcellularLocation>
        <location evidence="4">Cell projection</location>
        <location evidence="4">Ruffle membrane</location>
    </subcellularLocation>
    <subcellularLocation>
        <location evidence="2">Cytoplasm</location>
    </subcellularLocation>
    <subcellularLocation>
        <location evidence="5">Membrane</location>
        <topology evidence="5">Lipid-anchor</topology>
    </subcellularLocation>
    <subcellularLocation>
        <location evidence="1">Nucleus</location>
    </subcellularLocation>
</comment>
<accession>A0A4W4F4Y6</accession>
<keyword evidence="10" id="KW-0221">Differentiation</keyword>
<keyword evidence="7" id="KW-0963">Cytoplasm</keyword>
<evidence type="ECO:0000256" key="19">
    <source>
        <dbReference type="ARBA" id="ARBA00042981"/>
    </source>
</evidence>
<sequence length="184" mass="21444">NLYKRFKYLAKDEDTLSFETISDLAENPIKNQIINAFFDKRNFGNYEKGTVSEISFEQFLTVMSFFRPLGQDVKQEDKEKIRREKLHFLFNMHDKDGSGTITLDEYRRVVEELVSSSGTTESETAKVIADAAMLEVMNVTMEEMGAHDGINFEDFFKILKGFELESRMHVRFLNMDTTTMNCRK</sequence>
<keyword evidence="13" id="KW-0472">Membrane</keyword>
<keyword evidence="22" id="KW-1185">Reference proteome</keyword>
<name>A0A4W4F4Y6_ELEEL</name>
<dbReference type="InterPro" id="IPR018247">
    <property type="entry name" value="EF_Hand_1_Ca_BS"/>
</dbReference>
<dbReference type="GO" id="GO:0030027">
    <property type="term" value="C:lamellipodium"/>
    <property type="evidence" value="ECO:0007669"/>
    <property type="project" value="UniProtKB-SubCell"/>
</dbReference>